<dbReference type="GO" id="GO:0005886">
    <property type="term" value="C:plasma membrane"/>
    <property type="evidence" value="ECO:0007669"/>
    <property type="project" value="UniProtKB-SubCell"/>
</dbReference>
<dbReference type="Pfam" id="PF03189">
    <property type="entry name" value="Otopetrin"/>
    <property type="match status" value="1"/>
</dbReference>
<evidence type="ECO:0000256" key="4">
    <source>
        <dbReference type="ARBA" id="ARBA00022475"/>
    </source>
</evidence>
<evidence type="ECO:0000313" key="13">
    <source>
        <dbReference type="Proteomes" id="UP000595437"/>
    </source>
</evidence>
<dbReference type="OrthoDB" id="6429739at2759"/>
<evidence type="ECO:0000256" key="5">
    <source>
        <dbReference type="ARBA" id="ARBA00022692"/>
    </source>
</evidence>
<dbReference type="GO" id="GO:0015252">
    <property type="term" value="F:proton channel activity"/>
    <property type="evidence" value="ECO:0007669"/>
    <property type="project" value="InterPro"/>
</dbReference>
<evidence type="ECO:0000256" key="2">
    <source>
        <dbReference type="ARBA" id="ARBA00006513"/>
    </source>
</evidence>
<dbReference type="AlphaFoldDB" id="A0A7T8GX39"/>
<sequence>MWKNVGKDKIQKKSFLLPSGGSSPTSHSKKIYSVADEAQAEHKKRKAYWRVDCQSVSKGLFLGLLCLVGGIVILIIFFVMKDREDFREEMFWIYSGAELFILGLSIMGCIGGFPYDLDKILASVTLIGAYIMGFQHYIRCLRRLLSSS</sequence>
<evidence type="ECO:0000256" key="11">
    <source>
        <dbReference type="SAM" id="Phobius"/>
    </source>
</evidence>
<dbReference type="EMBL" id="CP045903">
    <property type="protein sequence ID" value="QQP39424.1"/>
    <property type="molecule type" value="Genomic_DNA"/>
</dbReference>
<dbReference type="Proteomes" id="UP000595437">
    <property type="component" value="Chromosome 14"/>
</dbReference>
<keyword evidence="5 11" id="KW-0812">Transmembrane</keyword>
<reference evidence="13" key="1">
    <citation type="submission" date="2021-01" db="EMBL/GenBank/DDBJ databases">
        <title>Caligus Genome Assembly.</title>
        <authorList>
            <person name="Gallardo-Escarate C."/>
        </authorList>
    </citation>
    <scope>NUCLEOTIDE SEQUENCE [LARGE SCALE GENOMIC DNA]</scope>
</reference>
<evidence type="ECO:0000256" key="3">
    <source>
        <dbReference type="ARBA" id="ARBA00022448"/>
    </source>
</evidence>
<gene>
    <name evidence="12" type="ORF">FKW44_020303</name>
</gene>
<name>A0A7T8GX39_CALRO</name>
<evidence type="ECO:0000256" key="6">
    <source>
        <dbReference type="ARBA" id="ARBA00022781"/>
    </source>
</evidence>
<keyword evidence="4" id="KW-1003">Cell membrane</keyword>
<evidence type="ECO:0000256" key="1">
    <source>
        <dbReference type="ARBA" id="ARBA00004651"/>
    </source>
</evidence>
<keyword evidence="7 11" id="KW-1133">Transmembrane helix</keyword>
<comment type="subcellular location">
    <subcellularLocation>
        <location evidence="1">Cell membrane</location>
        <topology evidence="1">Multi-pass membrane protein</topology>
    </subcellularLocation>
</comment>
<keyword evidence="8" id="KW-0406">Ion transport</keyword>
<feature type="transmembrane region" description="Helical" evidence="11">
    <location>
        <begin position="59"/>
        <end position="79"/>
    </location>
</feature>
<feature type="transmembrane region" description="Helical" evidence="11">
    <location>
        <begin position="120"/>
        <end position="138"/>
    </location>
</feature>
<protein>
    <submittedName>
        <fullName evidence="12">Uncharacterized protein</fullName>
    </submittedName>
</protein>
<evidence type="ECO:0000256" key="9">
    <source>
        <dbReference type="ARBA" id="ARBA00023136"/>
    </source>
</evidence>
<organism evidence="12 13">
    <name type="scientific">Caligus rogercresseyi</name>
    <name type="common">Sea louse</name>
    <dbReference type="NCBI Taxonomy" id="217165"/>
    <lineage>
        <taxon>Eukaryota</taxon>
        <taxon>Metazoa</taxon>
        <taxon>Ecdysozoa</taxon>
        <taxon>Arthropoda</taxon>
        <taxon>Crustacea</taxon>
        <taxon>Multicrustacea</taxon>
        <taxon>Hexanauplia</taxon>
        <taxon>Copepoda</taxon>
        <taxon>Siphonostomatoida</taxon>
        <taxon>Caligidae</taxon>
        <taxon>Caligus</taxon>
    </lineage>
</organism>
<keyword evidence="10" id="KW-0407">Ion channel</keyword>
<comment type="similarity">
    <text evidence="2">Belongs to the otopetrin family.</text>
</comment>
<dbReference type="PANTHER" id="PTHR21522">
    <property type="entry name" value="PROTON CHANNEL OTOP"/>
    <property type="match status" value="1"/>
</dbReference>
<accession>A0A7T8GX39</accession>
<keyword evidence="3" id="KW-0813">Transport</keyword>
<evidence type="ECO:0000256" key="8">
    <source>
        <dbReference type="ARBA" id="ARBA00023065"/>
    </source>
</evidence>
<dbReference type="PANTHER" id="PTHR21522:SF32">
    <property type="entry name" value="OTOPETRIN-2"/>
    <property type="match status" value="1"/>
</dbReference>
<keyword evidence="6" id="KW-0375">Hydrogen ion transport</keyword>
<keyword evidence="9 11" id="KW-0472">Membrane</keyword>
<dbReference type="InterPro" id="IPR004878">
    <property type="entry name" value="Otopetrin"/>
</dbReference>
<evidence type="ECO:0000256" key="7">
    <source>
        <dbReference type="ARBA" id="ARBA00022989"/>
    </source>
</evidence>
<keyword evidence="13" id="KW-1185">Reference proteome</keyword>
<evidence type="ECO:0000313" key="12">
    <source>
        <dbReference type="EMBL" id="QQP39424.1"/>
    </source>
</evidence>
<proteinExistence type="inferred from homology"/>
<evidence type="ECO:0000256" key="10">
    <source>
        <dbReference type="ARBA" id="ARBA00023303"/>
    </source>
</evidence>
<feature type="transmembrane region" description="Helical" evidence="11">
    <location>
        <begin position="91"/>
        <end position="114"/>
    </location>
</feature>